<keyword evidence="1" id="KW-0808">Transferase</keyword>
<reference evidence="1 2" key="1">
    <citation type="journal article" date="2020" name="Biotechnol. Biofuels">
        <title>New insights from the biogas microbiome by comprehensive genome-resolved metagenomics of nearly 1600 species originating from multiple anaerobic digesters.</title>
        <authorList>
            <person name="Campanaro S."/>
            <person name="Treu L."/>
            <person name="Rodriguez-R L.M."/>
            <person name="Kovalovszki A."/>
            <person name="Ziels R.M."/>
            <person name="Maus I."/>
            <person name="Zhu X."/>
            <person name="Kougias P.G."/>
            <person name="Basile A."/>
            <person name="Luo G."/>
            <person name="Schluter A."/>
            <person name="Konstantinidis K.T."/>
            <person name="Angelidaki I."/>
        </authorList>
    </citation>
    <scope>NUCLEOTIDE SEQUENCE [LARGE SCALE GENOMIC DNA]</scope>
    <source>
        <strain evidence="1">AS27yjCOA_165</strain>
    </source>
</reference>
<name>A0A7X9HGK2_UNCKA</name>
<dbReference type="PANTHER" id="PTHR12526">
    <property type="entry name" value="GLYCOSYLTRANSFERASE"/>
    <property type="match status" value="1"/>
</dbReference>
<dbReference type="Proteomes" id="UP000526033">
    <property type="component" value="Unassembled WGS sequence"/>
</dbReference>
<evidence type="ECO:0000313" key="2">
    <source>
        <dbReference type="Proteomes" id="UP000526033"/>
    </source>
</evidence>
<sequence length="402" mass="46092">MNTNQSPKYNIIMLSNQLWSYPLWTNKKHVSTRLAKLGHNVLFVDPPINTGRLFARQLLKGKWTLKRLIEKTTKEDEITVFSPLDYSPNHEKMAAQHVETIRRLEDKLFDSSRKTILWIYHMEIQGLEHYVEDLPYDILVYDCVDNYAGFPKYDTSQKKAAINAQEKYLASKADIVFATAPGLVEKLKKYNPNVHFTPNVGDYERFIKARDLRDQLPEDIASIPRPRIGFTGAVDSYKFDKELVRKIAEDYPGYSFILIGPMALEDREATVNELGLNGLRNIYFLGTKEYSDMPKYYAGFDVTIIPYLLNDYTVGGCFPVKFHEGLAAGVPSVVTNLPAYAPFADVCYISKSANEFSQNIRRALEEDSEAKVKERQRVAKDNNWEGKVAKMLALIQNFIDNQ</sequence>
<proteinExistence type="predicted"/>
<dbReference type="EMBL" id="JAAZNL010000004">
    <property type="protein sequence ID" value="NMB69652.1"/>
    <property type="molecule type" value="Genomic_DNA"/>
</dbReference>
<evidence type="ECO:0000313" key="1">
    <source>
        <dbReference type="EMBL" id="NMB69652.1"/>
    </source>
</evidence>
<dbReference type="PANTHER" id="PTHR12526:SF630">
    <property type="entry name" value="GLYCOSYLTRANSFERASE"/>
    <property type="match status" value="1"/>
</dbReference>
<gene>
    <name evidence="1" type="ORF">GYA27_00410</name>
</gene>
<organism evidence="1 2">
    <name type="scientific">candidate division WWE3 bacterium</name>
    <dbReference type="NCBI Taxonomy" id="2053526"/>
    <lineage>
        <taxon>Bacteria</taxon>
        <taxon>Katanobacteria</taxon>
    </lineage>
</organism>
<protein>
    <submittedName>
        <fullName evidence="1">Glycosyltransferase family 1 protein</fullName>
    </submittedName>
</protein>
<accession>A0A7X9HGK2</accession>
<dbReference type="Pfam" id="PF13692">
    <property type="entry name" value="Glyco_trans_1_4"/>
    <property type="match status" value="1"/>
</dbReference>
<dbReference type="SUPFAM" id="SSF53756">
    <property type="entry name" value="UDP-Glycosyltransferase/glycogen phosphorylase"/>
    <property type="match status" value="1"/>
</dbReference>
<comment type="caution">
    <text evidence="1">The sequence shown here is derived from an EMBL/GenBank/DDBJ whole genome shotgun (WGS) entry which is preliminary data.</text>
</comment>
<dbReference type="GO" id="GO:0016740">
    <property type="term" value="F:transferase activity"/>
    <property type="evidence" value="ECO:0007669"/>
    <property type="project" value="UniProtKB-KW"/>
</dbReference>
<dbReference type="AlphaFoldDB" id="A0A7X9HGK2"/>
<dbReference type="Gene3D" id="3.40.50.2000">
    <property type="entry name" value="Glycogen Phosphorylase B"/>
    <property type="match status" value="1"/>
</dbReference>